<keyword evidence="9 13" id="KW-1133">Transmembrane helix</keyword>
<evidence type="ECO:0000256" key="12">
    <source>
        <dbReference type="SAM" id="MobiDB-lite"/>
    </source>
</evidence>
<dbReference type="EMBL" id="ADBJ01000020">
    <property type="protein sequence ID" value="EFA82413.1"/>
    <property type="molecule type" value="Genomic_DNA"/>
</dbReference>
<keyword evidence="3 11" id="KW-0853">WD repeat</keyword>
<organism evidence="14 15">
    <name type="scientific">Heterostelium pallidum (strain ATCC 26659 / Pp 5 / PN500)</name>
    <name type="common">Cellular slime mold</name>
    <name type="synonym">Polysphondylium pallidum</name>
    <dbReference type="NCBI Taxonomy" id="670386"/>
    <lineage>
        <taxon>Eukaryota</taxon>
        <taxon>Amoebozoa</taxon>
        <taxon>Evosea</taxon>
        <taxon>Eumycetozoa</taxon>
        <taxon>Dictyostelia</taxon>
        <taxon>Acytosteliales</taxon>
        <taxon>Acytosteliaceae</taxon>
        <taxon>Heterostelium</taxon>
    </lineage>
</organism>
<evidence type="ECO:0000256" key="9">
    <source>
        <dbReference type="ARBA" id="ARBA00022989"/>
    </source>
</evidence>
<evidence type="ECO:0000313" key="14">
    <source>
        <dbReference type="EMBL" id="EFA82413.1"/>
    </source>
</evidence>
<dbReference type="InterPro" id="IPR015943">
    <property type="entry name" value="WD40/YVTN_repeat-like_dom_sf"/>
</dbReference>
<dbReference type="PROSITE" id="PS50082">
    <property type="entry name" value="WD_REPEATS_2"/>
    <property type="match status" value="2"/>
</dbReference>
<feature type="compositionally biased region" description="Low complexity" evidence="12">
    <location>
        <begin position="118"/>
        <end position="134"/>
    </location>
</feature>
<feature type="repeat" description="WD" evidence="11">
    <location>
        <begin position="219"/>
        <end position="260"/>
    </location>
</feature>
<evidence type="ECO:0000256" key="6">
    <source>
        <dbReference type="ARBA" id="ARBA00022824"/>
    </source>
</evidence>
<dbReference type="GO" id="GO:0006888">
    <property type="term" value="P:endoplasmic reticulum to Golgi vesicle-mediated transport"/>
    <property type="evidence" value="ECO:0007669"/>
    <property type="project" value="TreeGrafter"/>
</dbReference>
<evidence type="ECO:0000256" key="7">
    <source>
        <dbReference type="ARBA" id="ARBA00022892"/>
    </source>
</evidence>
<gene>
    <name evidence="14" type="ORF">PPL_04838</name>
</gene>
<keyword evidence="6" id="KW-0256">Endoplasmic reticulum</keyword>
<evidence type="ECO:0000256" key="13">
    <source>
        <dbReference type="SAM" id="Phobius"/>
    </source>
</evidence>
<dbReference type="InterPro" id="IPR011047">
    <property type="entry name" value="Quinoprotein_ADH-like_sf"/>
</dbReference>
<dbReference type="GO" id="GO:0005085">
    <property type="term" value="F:guanyl-nucleotide exchange factor activity"/>
    <property type="evidence" value="ECO:0007669"/>
    <property type="project" value="InterPro"/>
</dbReference>
<keyword evidence="5" id="KW-0677">Repeat</keyword>
<feature type="repeat" description="WD" evidence="11">
    <location>
        <begin position="186"/>
        <end position="217"/>
    </location>
</feature>
<feature type="compositionally biased region" description="Low complexity" evidence="12">
    <location>
        <begin position="157"/>
        <end position="173"/>
    </location>
</feature>
<comment type="subcellular location">
    <subcellularLocation>
        <location evidence="1">Endoplasmic reticulum membrane</location>
        <topology evidence="1">Single-pass membrane protein</topology>
    </subcellularLocation>
</comment>
<evidence type="ECO:0000256" key="3">
    <source>
        <dbReference type="ARBA" id="ARBA00022574"/>
    </source>
</evidence>
<keyword evidence="10 13" id="KW-0472">Membrane</keyword>
<dbReference type="PANTHER" id="PTHR23284:SF0">
    <property type="entry name" value="PROLACTIN REGULATORY ELEMENT-BINDING PROTEIN"/>
    <property type="match status" value="1"/>
</dbReference>
<keyword evidence="2" id="KW-0813">Transport</keyword>
<dbReference type="FunCoup" id="D3B8P5">
    <property type="interactions" value="66"/>
</dbReference>
<accession>D3B8P5</accession>
<evidence type="ECO:0000256" key="5">
    <source>
        <dbReference type="ARBA" id="ARBA00022737"/>
    </source>
</evidence>
<sequence>MTEKNEKINRGVLEDELKYPLFCCGSGGKSKLVAVGGGGGKSKTGVANGIALYRWCEDGIHVEQVGTYKADDCVTNVDIHPKKDNIAIIVSQQFLILDFKKDNTFVLLHQFDLIPEESNSNDSDNSSSNSSSGKGKNKKNSKQAGEKDGDADEKSVATDAAAEQDSAANNNNNNKKKPIKFEQFNLRYSPNGERLITSGADGVVRIWDTANYRLVNEYSHCHIDEINAIDTNNANTHMVTSSKDRTCKVWNLLSGRLEHTLKFEHDGKDLEFRGCRFLTGGLELVTVQFRPNTKKVKGCTHVTRWSTTTGKKEFTKQIHTMHNTCAELSNDGLSLAVATSDNLVTIVDTVSFRRLDRWEPHDFVITGLAYSPNNKSVFSASANYSVKSHQIGTGAKELDYKLIFLLALLILIVSIIYNYLIQ</sequence>
<feature type="compositionally biased region" description="Basic and acidic residues" evidence="12">
    <location>
        <begin position="144"/>
        <end position="156"/>
    </location>
</feature>
<evidence type="ECO:0000256" key="1">
    <source>
        <dbReference type="ARBA" id="ARBA00004389"/>
    </source>
</evidence>
<feature type="transmembrane region" description="Helical" evidence="13">
    <location>
        <begin position="402"/>
        <end position="421"/>
    </location>
</feature>
<evidence type="ECO:0000313" key="15">
    <source>
        <dbReference type="Proteomes" id="UP000001396"/>
    </source>
</evidence>
<evidence type="ECO:0000256" key="2">
    <source>
        <dbReference type="ARBA" id="ARBA00022448"/>
    </source>
</evidence>
<name>D3B8P5_HETP5</name>
<dbReference type="RefSeq" id="XP_020434530.1">
    <property type="nucleotide sequence ID" value="XM_020575735.1"/>
</dbReference>
<evidence type="ECO:0000256" key="4">
    <source>
        <dbReference type="ARBA" id="ARBA00022692"/>
    </source>
</evidence>
<proteinExistence type="predicted"/>
<keyword evidence="8" id="KW-0653">Protein transport</keyword>
<evidence type="ECO:0000256" key="8">
    <source>
        <dbReference type="ARBA" id="ARBA00022927"/>
    </source>
</evidence>
<dbReference type="GO" id="GO:0003400">
    <property type="term" value="P:regulation of COPII vesicle coating"/>
    <property type="evidence" value="ECO:0007669"/>
    <property type="project" value="TreeGrafter"/>
</dbReference>
<evidence type="ECO:0000256" key="11">
    <source>
        <dbReference type="PROSITE-ProRule" id="PRU00221"/>
    </source>
</evidence>
<dbReference type="STRING" id="670386.D3B8P5"/>
<dbReference type="OMA" id="CKSHRIG"/>
<keyword evidence="7" id="KW-0931">ER-Golgi transport</keyword>
<keyword evidence="4 13" id="KW-0812">Transmembrane</keyword>
<dbReference type="PROSITE" id="PS00678">
    <property type="entry name" value="WD_REPEATS_1"/>
    <property type="match status" value="1"/>
</dbReference>
<feature type="region of interest" description="Disordered" evidence="12">
    <location>
        <begin position="116"/>
        <end position="178"/>
    </location>
</feature>
<keyword evidence="15" id="KW-1185">Reference proteome</keyword>
<dbReference type="GO" id="GO:0015031">
    <property type="term" value="P:protein transport"/>
    <property type="evidence" value="ECO:0007669"/>
    <property type="project" value="UniProtKB-KW"/>
</dbReference>
<dbReference type="InterPro" id="IPR001680">
    <property type="entry name" value="WD40_rpt"/>
</dbReference>
<evidence type="ECO:0000256" key="10">
    <source>
        <dbReference type="ARBA" id="ARBA00023136"/>
    </source>
</evidence>
<dbReference type="AlphaFoldDB" id="D3B8P5"/>
<dbReference type="GO" id="GO:0005789">
    <property type="term" value="C:endoplasmic reticulum membrane"/>
    <property type="evidence" value="ECO:0007669"/>
    <property type="project" value="UniProtKB-SubCell"/>
</dbReference>
<dbReference type="InterPro" id="IPR019775">
    <property type="entry name" value="WD40_repeat_CS"/>
</dbReference>
<dbReference type="InParanoid" id="D3B8P5"/>
<comment type="caution">
    <text evidence="14">The sequence shown here is derived from an EMBL/GenBank/DDBJ whole genome shotgun (WGS) entry which is preliminary data.</text>
</comment>
<dbReference type="SMART" id="SM00320">
    <property type="entry name" value="WD40"/>
    <property type="match status" value="4"/>
</dbReference>
<dbReference type="Proteomes" id="UP000001396">
    <property type="component" value="Unassembled WGS sequence"/>
</dbReference>
<dbReference type="InterPro" id="IPR045260">
    <property type="entry name" value="Sec12-like"/>
</dbReference>
<protein>
    <submittedName>
        <fullName evidence="14">WD-40 repeat-containing protein</fullName>
    </submittedName>
</protein>
<dbReference type="Gene3D" id="2.130.10.10">
    <property type="entry name" value="YVTN repeat-like/Quinoprotein amine dehydrogenase"/>
    <property type="match status" value="1"/>
</dbReference>
<dbReference type="SUPFAM" id="SSF50998">
    <property type="entry name" value="Quinoprotein alcohol dehydrogenase-like"/>
    <property type="match status" value="1"/>
</dbReference>
<dbReference type="PANTHER" id="PTHR23284">
    <property type="entry name" value="PROLACTIN REGULATORY ELEMENT BINDING PROTEIN"/>
    <property type="match status" value="1"/>
</dbReference>
<dbReference type="Pfam" id="PF00400">
    <property type="entry name" value="WD40"/>
    <property type="match status" value="3"/>
</dbReference>
<dbReference type="GeneID" id="31360325"/>
<reference evidence="14 15" key="1">
    <citation type="journal article" date="2011" name="Genome Res.">
        <title>Phylogeny-wide analysis of social amoeba genomes highlights ancient origins for complex intercellular communication.</title>
        <authorList>
            <person name="Heidel A.J."/>
            <person name="Lawal H.M."/>
            <person name="Felder M."/>
            <person name="Schilde C."/>
            <person name="Helps N.R."/>
            <person name="Tunggal B."/>
            <person name="Rivero F."/>
            <person name="John U."/>
            <person name="Schleicher M."/>
            <person name="Eichinger L."/>
            <person name="Platzer M."/>
            <person name="Noegel A.A."/>
            <person name="Schaap P."/>
            <person name="Gloeckner G."/>
        </authorList>
    </citation>
    <scope>NUCLEOTIDE SEQUENCE [LARGE SCALE GENOMIC DNA]</scope>
    <source>
        <strain evidence="15">ATCC 26659 / Pp 5 / PN500</strain>
    </source>
</reference>